<dbReference type="PANTHER" id="PTHR43780">
    <property type="entry name" value="1-AMINOCYCLOPROPANE-1-CARBOXYLATE DEAMINASE-RELATED"/>
    <property type="match status" value="1"/>
</dbReference>
<feature type="modified residue" description="N6-(pyridoxal phosphate)lysine" evidence="4">
    <location>
        <position position="24"/>
    </location>
</feature>
<dbReference type="InterPro" id="IPR027278">
    <property type="entry name" value="ACCD_DCysDesulf"/>
</dbReference>
<dbReference type="AlphaFoldDB" id="A0A502KUD6"/>
<organism evidence="5 6">
    <name type="scientific">Litorilituus lipolyticus</name>
    <dbReference type="NCBI Taxonomy" id="2491017"/>
    <lineage>
        <taxon>Bacteria</taxon>
        <taxon>Pseudomonadati</taxon>
        <taxon>Pseudomonadota</taxon>
        <taxon>Gammaproteobacteria</taxon>
        <taxon>Alteromonadales</taxon>
        <taxon>Colwelliaceae</taxon>
        <taxon>Litorilituus</taxon>
    </lineage>
</organism>
<accession>A0A502KUD6</accession>
<dbReference type="InterPro" id="IPR036052">
    <property type="entry name" value="TrpB-like_PALP_sf"/>
</dbReference>
<comment type="cofactor">
    <cofactor evidence="1">
        <name>pyridoxal 5'-phosphate</name>
        <dbReference type="ChEBI" id="CHEBI:597326"/>
    </cofactor>
</comment>
<dbReference type="Proteomes" id="UP000315303">
    <property type="component" value="Unassembled WGS sequence"/>
</dbReference>
<evidence type="ECO:0000256" key="3">
    <source>
        <dbReference type="ARBA" id="ARBA00022898"/>
    </source>
</evidence>
<keyword evidence="3 4" id="KW-0663">Pyridoxal phosphate</keyword>
<proteinExistence type="inferred from homology"/>
<dbReference type="EMBL" id="SAWY01000020">
    <property type="protein sequence ID" value="TPH15278.1"/>
    <property type="molecule type" value="Genomic_DNA"/>
</dbReference>
<sequence>MTFNQKQFFIKRDDLLHPYFSGNKARKFAYYLKHNFNGISKVIGYGSVQANSLYSLAALAKLRNWHLDFYCKPIPKWLIENPIGNYEGALSLGANIIEVDTLTANLEDYVVKKTQPLSNSELFIPEGGRCHLASSGVELLAMEIIQDCNKHKLENPIVMLPAGTGTTALFLQRFLPYQVLTCACVGKKAYLEQQFEELEPDSTKWPHIISTKKNYHFGKLYPEFFKLWQDIKQQTQIEFDLLYDPLGWLSLQEYLNKKPTERPIVYIHQGGLKGNESMLPRYRRKYST</sequence>
<reference evidence="5 6" key="1">
    <citation type="submission" date="2019-01" db="EMBL/GenBank/DDBJ databases">
        <title>Litorilituus lipolytica sp. nov., isolated from intertidal sand of the Yellow Sea in China.</title>
        <authorList>
            <person name="Liu A."/>
        </authorList>
    </citation>
    <scope>NUCLEOTIDE SEQUENCE [LARGE SCALE GENOMIC DNA]</scope>
    <source>
        <strain evidence="5 6">RZ04</strain>
    </source>
</reference>
<dbReference type="PANTHER" id="PTHR43780:SF2">
    <property type="entry name" value="1-AMINOCYCLOPROPANE-1-CARBOXYLATE DEAMINASE-RELATED"/>
    <property type="match status" value="1"/>
</dbReference>
<protein>
    <submittedName>
        <fullName evidence="5">1-aminocyclopropane-1-carboxylate deaminase/D-cysteine desulfhydrase</fullName>
    </submittedName>
</protein>
<evidence type="ECO:0000313" key="5">
    <source>
        <dbReference type="EMBL" id="TPH15278.1"/>
    </source>
</evidence>
<name>A0A502KUD6_9GAMM</name>
<comment type="caution">
    <text evidence="5">The sequence shown here is derived from an EMBL/GenBank/DDBJ whole genome shotgun (WGS) entry which is preliminary data.</text>
</comment>
<gene>
    <name evidence="5" type="ORF">EPA86_10425</name>
</gene>
<keyword evidence="6" id="KW-1185">Reference proteome</keyword>
<comment type="similarity">
    <text evidence="2">Belongs to the ACC deaminase/D-cysteine desulfhydrase family.</text>
</comment>
<dbReference type="SUPFAM" id="SSF53686">
    <property type="entry name" value="Tryptophan synthase beta subunit-like PLP-dependent enzymes"/>
    <property type="match status" value="1"/>
</dbReference>
<evidence type="ECO:0000256" key="4">
    <source>
        <dbReference type="PIRSR" id="PIRSR006278-2"/>
    </source>
</evidence>
<evidence type="ECO:0000256" key="2">
    <source>
        <dbReference type="ARBA" id="ARBA00008639"/>
    </source>
</evidence>
<evidence type="ECO:0000313" key="6">
    <source>
        <dbReference type="Proteomes" id="UP000315303"/>
    </source>
</evidence>
<dbReference type="OrthoDB" id="9801249at2"/>
<dbReference type="GO" id="GO:0019148">
    <property type="term" value="F:D-cysteine desulfhydrase activity"/>
    <property type="evidence" value="ECO:0007669"/>
    <property type="project" value="TreeGrafter"/>
</dbReference>
<dbReference type="Gene3D" id="3.40.50.1100">
    <property type="match status" value="2"/>
</dbReference>
<evidence type="ECO:0000256" key="1">
    <source>
        <dbReference type="ARBA" id="ARBA00001933"/>
    </source>
</evidence>
<dbReference type="PIRSF" id="PIRSF006278">
    <property type="entry name" value="ACCD_DCysDesulf"/>
    <property type="match status" value="1"/>
</dbReference>